<dbReference type="EMBL" id="JFZZ01000001">
    <property type="protein sequence ID" value="KAL01096.1"/>
    <property type="molecule type" value="Genomic_DNA"/>
</dbReference>
<organism evidence="3 4">
    <name type="scientific">Bordetella holmesii CDC-H585-BH</name>
    <dbReference type="NCBI Taxonomy" id="1331206"/>
    <lineage>
        <taxon>Bacteria</taxon>
        <taxon>Pseudomonadati</taxon>
        <taxon>Pseudomonadota</taxon>
        <taxon>Betaproteobacteria</taxon>
        <taxon>Burkholderiales</taxon>
        <taxon>Alcaligenaceae</taxon>
        <taxon>Bordetella</taxon>
    </lineage>
</organism>
<dbReference type="RefSeq" id="WP_005014302.1">
    <property type="nucleotide sequence ID" value="NZ_JFZZ01000001.1"/>
</dbReference>
<keyword evidence="3" id="KW-0808">Transferase</keyword>
<dbReference type="Proteomes" id="UP000026682">
    <property type="component" value="Unassembled WGS sequence"/>
</dbReference>
<proteinExistence type="predicted"/>
<keyword evidence="2" id="KW-0732">Signal</keyword>
<keyword evidence="1" id="KW-0472">Membrane</keyword>
<accession>A0A158MAI6</accession>
<feature type="transmembrane region" description="Helical" evidence="1">
    <location>
        <begin position="59"/>
        <end position="76"/>
    </location>
</feature>
<gene>
    <name evidence="3" type="ORF">L497_1520</name>
</gene>
<feature type="signal peptide" evidence="2">
    <location>
        <begin position="1"/>
        <end position="27"/>
    </location>
</feature>
<dbReference type="AlphaFoldDB" id="A0A158MAI6"/>
<name>A0A158MAI6_9BORD</name>
<evidence type="ECO:0000313" key="4">
    <source>
        <dbReference type="Proteomes" id="UP000026682"/>
    </source>
</evidence>
<feature type="chain" id="PRO_5007628700" evidence="2">
    <location>
        <begin position="28"/>
        <end position="207"/>
    </location>
</feature>
<keyword evidence="1" id="KW-1133">Transmembrane helix</keyword>
<dbReference type="GeneID" id="93119660"/>
<keyword evidence="1" id="KW-0812">Transmembrane</keyword>
<protein>
    <submittedName>
        <fullName evidence="3">Putative N-acetyltransferase YedL</fullName>
    </submittedName>
</protein>
<sequence length="207" mass="21041">MKSRLMRLAGATALAALTATAATPALAGGPGWGGGYGPGGYHGGHRGGHSSGWSAADRWIVGGAIGLITAGLLLSANAEPSYSYAPTVQMGSNGYAYMSPGYSVAPVYAPPPVYVQPPAYAPAPAYAAPVYEPAASYAADPTDPASVNLAPAPVAQTTAATGHVNCARYAMDQSGFDPAGASQWTTQVMVDSYNRALQTCRDQRWGS</sequence>
<comment type="caution">
    <text evidence="3">The sequence shown here is derived from an EMBL/GenBank/DDBJ whole genome shotgun (WGS) entry which is preliminary data.</text>
</comment>
<evidence type="ECO:0000256" key="1">
    <source>
        <dbReference type="SAM" id="Phobius"/>
    </source>
</evidence>
<dbReference type="PATRIC" id="fig|1331206.3.peg.7"/>
<reference evidence="3 4" key="1">
    <citation type="submission" date="2014-03" db="EMBL/GenBank/DDBJ databases">
        <title>Genome sequence of Bordetella holmseii.</title>
        <authorList>
            <person name="Harvill E."/>
            <person name="Goodfield L.L."/>
            <person name="Ivanov Y."/>
            <person name="Meyer J.A."/>
            <person name="Newth C."/>
            <person name="Cassiday P."/>
            <person name="Tondella M.L."/>
            <person name="Liao P."/>
            <person name="Zimmerman J."/>
            <person name="Meert K."/>
            <person name="Wessel D."/>
            <person name="Berger J."/>
            <person name="Dean J.M."/>
            <person name="Holubkov R."/>
            <person name="Burr J."/>
            <person name="Liu T."/>
            <person name="Brinkac L.M."/>
            <person name="Sanka R."/>
            <person name="Kim M."/>
            <person name="Losada L."/>
        </authorList>
    </citation>
    <scope>NUCLEOTIDE SEQUENCE [LARGE SCALE GENOMIC DNA]</scope>
    <source>
        <strain evidence="3 4">CDC-H585-BH</strain>
    </source>
</reference>
<evidence type="ECO:0000256" key="2">
    <source>
        <dbReference type="SAM" id="SignalP"/>
    </source>
</evidence>
<dbReference type="GO" id="GO:0016740">
    <property type="term" value="F:transferase activity"/>
    <property type="evidence" value="ECO:0007669"/>
    <property type="project" value="UniProtKB-KW"/>
</dbReference>
<evidence type="ECO:0000313" key="3">
    <source>
        <dbReference type="EMBL" id="KAL01096.1"/>
    </source>
</evidence>